<gene>
    <name evidence="1" type="ORF">Nocox_21090</name>
</gene>
<accession>A0ABX8U2D3</accession>
<reference evidence="1 2" key="1">
    <citation type="journal article" date="2021" name="ACS Chem. Biol.">
        <title>Genomic-Led Discovery of a Novel Glycopeptide Antibiotic by Nonomuraea coxensis DSM 45129.</title>
        <authorList>
            <person name="Yushchuk O."/>
            <person name="Vior N.M."/>
            <person name="Andreo-Vidal A."/>
            <person name="Berini F."/>
            <person name="Ruckert C."/>
            <person name="Busche T."/>
            <person name="Binda E."/>
            <person name="Kalinowski J."/>
            <person name="Truman A.W."/>
            <person name="Marinelli F."/>
        </authorList>
    </citation>
    <scope>NUCLEOTIDE SEQUENCE [LARGE SCALE GENOMIC DNA]</scope>
    <source>
        <strain evidence="1 2">DSM 45129</strain>
    </source>
</reference>
<proteinExistence type="predicted"/>
<protein>
    <submittedName>
        <fullName evidence="1">Uncharacterized protein</fullName>
    </submittedName>
</protein>
<sequence>MKVAQARTKATRWGALTARQRAWADSISLNAIASPAARDPGPLVTLVRCRTVANVDSIGLVVRRWTQCSAG</sequence>
<dbReference type="EMBL" id="CP068985">
    <property type="protein sequence ID" value="QYC41824.1"/>
    <property type="molecule type" value="Genomic_DNA"/>
</dbReference>
<organism evidence="1 2">
    <name type="scientific">Nonomuraea coxensis DSM 45129</name>
    <dbReference type="NCBI Taxonomy" id="1122611"/>
    <lineage>
        <taxon>Bacteria</taxon>
        <taxon>Bacillati</taxon>
        <taxon>Actinomycetota</taxon>
        <taxon>Actinomycetes</taxon>
        <taxon>Streptosporangiales</taxon>
        <taxon>Streptosporangiaceae</taxon>
        <taxon>Nonomuraea</taxon>
    </lineage>
</organism>
<evidence type="ECO:0000313" key="1">
    <source>
        <dbReference type="EMBL" id="QYC41824.1"/>
    </source>
</evidence>
<dbReference type="Proteomes" id="UP000824681">
    <property type="component" value="Chromosome"/>
</dbReference>
<keyword evidence="2" id="KW-1185">Reference proteome</keyword>
<name>A0ABX8U2D3_9ACTN</name>
<evidence type="ECO:0000313" key="2">
    <source>
        <dbReference type="Proteomes" id="UP000824681"/>
    </source>
</evidence>